<dbReference type="AlphaFoldDB" id="A0AAD8QGF0"/>
<keyword evidence="2" id="KW-0539">Nucleus</keyword>
<feature type="domain" description="RSE1/DDB1/CPSF1 C-terminal" evidence="3">
    <location>
        <begin position="741"/>
        <end position="1047"/>
    </location>
</feature>
<comment type="subcellular location">
    <subcellularLocation>
        <location evidence="1">Nucleus</location>
    </subcellularLocation>
</comment>
<reference evidence="6" key="1">
    <citation type="submission" date="2023-07" db="EMBL/GenBank/DDBJ databases">
        <title>A chromosome-level genome assembly of Lolium multiflorum.</title>
        <authorList>
            <person name="Chen Y."/>
            <person name="Copetti D."/>
            <person name="Kolliker R."/>
            <person name="Studer B."/>
        </authorList>
    </citation>
    <scope>NUCLEOTIDE SEQUENCE</scope>
    <source>
        <strain evidence="6">02402/16</strain>
        <tissue evidence="6">Leaf</tissue>
    </source>
</reference>
<evidence type="ECO:0008006" key="8">
    <source>
        <dbReference type="Google" id="ProtNLM"/>
    </source>
</evidence>
<dbReference type="GO" id="GO:0005634">
    <property type="term" value="C:nucleus"/>
    <property type="evidence" value="ECO:0007669"/>
    <property type="project" value="UniProtKB-SubCell"/>
</dbReference>
<dbReference type="InterPro" id="IPR036322">
    <property type="entry name" value="WD40_repeat_dom_sf"/>
</dbReference>
<dbReference type="SUPFAM" id="SSF50978">
    <property type="entry name" value="WD40 repeat-like"/>
    <property type="match status" value="1"/>
</dbReference>
<dbReference type="Pfam" id="PF23726">
    <property type="entry name" value="Beta-prop_RSE1_2nd"/>
    <property type="match status" value="1"/>
</dbReference>
<evidence type="ECO:0000256" key="2">
    <source>
        <dbReference type="ARBA" id="ARBA00023242"/>
    </source>
</evidence>
<dbReference type="InterPro" id="IPR018846">
    <property type="entry name" value="Beta-prop_RSE1/DDB1/CPSF1_1st"/>
</dbReference>
<dbReference type="InterPro" id="IPR015943">
    <property type="entry name" value="WD40/YVTN_repeat-like_dom_sf"/>
</dbReference>
<evidence type="ECO:0000256" key="1">
    <source>
        <dbReference type="ARBA" id="ARBA00004123"/>
    </source>
</evidence>
<keyword evidence="7" id="KW-1185">Reference proteome</keyword>
<name>A0AAD8QGF0_LOLMU</name>
<accession>A0AAD8QGF0</accession>
<dbReference type="InterPro" id="IPR004871">
    <property type="entry name" value="RSE1/DDB1/CPSF1_C"/>
</dbReference>
<dbReference type="Pfam" id="PF03178">
    <property type="entry name" value="CPSF_A"/>
    <property type="match status" value="1"/>
</dbReference>
<comment type="caution">
    <text evidence="6">The sequence shown here is derived from an EMBL/GenBank/DDBJ whole genome shotgun (WGS) entry which is preliminary data.</text>
</comment>
<evidence type="ECO:0000259" key="4">
    <source>
        <dbReference type="Pfam" id="PF10433"/>
    </source>
</evidence>
<organism evidence="6 7">
    <name type="scientific">Lolium multiflorum</name>
    <name type="common">Italian ryegrass</name>
    <name type="synonym">Lolium perenne subsp. multiflorum</name>
    <dbReference type="NCBI Taxonomy" id="4521"/>
    <lineage>
        <taxon>Eukaryota</taxon>
        <taxon>Viridiplantae</taxon>
        <taxon>Streptophyta</taxon>
        <taxon>Embryophyta</taxon>
        <taxon>Tracheophyta</taxon>
        <taxon>Spermatophyta</taxon>
        <taxon>Magnoliopsida</taxon>
        <taxon>Liliopsida</taxon>
        <taxon>Poales</taxon>
        <taxon>Poaceae</taxon>
        <taxon>BOP clade</taxon>
        <taxon>Pooideae</taxon>
        <taxon>Poodae</taxon>
        <taxon>Poeae</taxon>
        <taxon>Poeae Chloroplast Group 2 (Poeae type)</taxon>
        <taxon>Loliodinae</taxon>
        <taxon>Loliinae</taxon>
        <taxon>Lolium</taxon>
    </lineage>
</organism>
<evidence type="ECO:0000259" key="5">
    <source>
        <dbReference type="Pfam" id="PF23726"/>
    </source>
</evidence>
<dbReference type="InterPro" id="IPR050358">
    <property type="entry name" value="RSE1/DDB1/CFT1"/>
</dbReference>
<protein>
    <recommendedName>
        <fullName evidence="8">DNA damage-binding protein 1</fullName>
    </recommendedName>
</protein>
<evidence type="ECO:0000313" key="7">
    <source>
        <dbReference type="Proteomes" id="UP001231189"/>
    </source>
</evidence>
<dbReference type="Proteomes" id="UP001231189">
    <property type="component" value="Unassembled WGS sequence"/>
</dbReference>
<dbReference type="PANTHER" id="PTHR10644">
    <property type="entry name" value="DNA REPAIR/RNA PROCESSING CPSF FAMILY"/>
    <property type="match status" value="1"/>
</dbReference>
<evidence type="ECO:0000313" key="6">
    <source>
        <dbReference type="EMBL" id="KAK1601631.1"/>
    </source>
</evidence>
<evidence type="ECO:0000259" key="3">
    <source>
        <dbReference type="Pfam" id="PF03178"/>
    </source>
</evidence>
<dbReference type="InterPro" id="IPR058543">
    <property type="entry name" value="Beta-prop_RSE1/DDB1/CPSF1_2nd"/>
</dbReference>
<dbReference type="GO" id="GO:0003676">
    <property type="term" value="F:nucleic acid binding"/>
    <property type="evidence" value="ECO:0007669"/>
    <property type="project" value="InterPro"/>
</dbReference>
<dbReference type="EMBL" id="JAUUTY010000387">
    <property type="protein sequence ID" value="KAK1601631.1"/>
    <property type="molecule type" value="Genomic_DNA"/>
</dbReference>
<proteinExistence type="predicted"/>
<gene>
    <name evidence="6" type="ORF">QYE76_048255</name>
</gene>
<feature type="domain" description="RSE1/DDB1/CPSF1 first beta-propeller" evidence="4">
    <location>
        <begin position="17"/>
        <end position="329"/>
    </location>
</feature>
<sequence>MATEWNYVVTAHKSTAVSRSCVGNFTAPHHLNLIVAKCTRIEIYLLTPQGLQLMFDVPLYGTIATLELFRSHSEAQDFLFVGMERYRYCILYWDGRQLLTRSGGDASHFGGRPTDNGQTGIIDLHHRLIGLHLYDGLFKVIPFDNQGQLKEPLNIRLQELLVLDIKFLYGCAIPTVAVLYQDNKDARHIKTYEIALEGKEFVEGSCSQNNLDNGAHLLVPVPLGGVIIIGEDTIVHWSSTTFKSLSINQAIIGAVGLVDPDGSRYLYGDNTGALHLLVITQEQGRVTDLKTHYMGETSIASTISYLDSGLVYIGSQFGDSQLIKLNNQADASGSFVEILEQYMNIGPIVDLCVVDLERQGQGQVITCSGAHKDGSIRAIRNGIVITNQASVQLQGIKGLWSLKTSLNDQYDTFLVVTFINETRFLAMNKENELAETDIEGFDSETQTLVCGSAIHNQLIQATAKSVRLVSSTSRDLLDQWFAPTGFSINVAAANASQVLLATGGFHLVYLEITNSKLVEVKHIELEHDISCLDINSVGENPQSSSLAAVGMWTDISVRIFSLPGLQLNWKEKFAEVVPRSVLLCTIEDVSYLFCGLGDGHLFSFVLNISKCELSARRRFSLGTQPISLCKFSSHNRTHVLAASDRPTLIYSSDKKLLYSYVNLKEMSHVCPFNTAVSPESIAIAKEAELSVGAINDFRKLHIHTIPLNEQARRICYQEQSRTLAFCSFKDKDIHTESETHFVHLLDHQTFGFLSIHTLDTFEWGCSIVSCSFSDDENSYYCVGTAYVLPMENEPTKGRILVFLVEKGELQLIAEKETKGAVYSLDAFNGKLLAAINQQIRLYKWVQRDDRSHELQSECSYHSDVLPMHTQTRGDFIVVGDIMRSLSLLVYKHDEGLIEYKARDFNTSWISAVEMLDDDIYIGADNCCNLFTVRESETHEGRLDVIGEYHLGDLVNSLQHGSLVKHHTRSMVGKYPTVIFGTISGAIGVIASIPSNLHMILEKLQSILAKSIKSVGNLSHAEWRSFYNVRRTSVARNFVDGDLIELFLKLSPSHKRAVAMAMGVDVDKLCLLVEELADLH</sequence>
<dbReference type="Pfam" id="PF10433">
    <property type="entry name" value="Beta-prop_RSE1_1st"/>
    <property type="match status" value="1"/>
</dbReference>
<dbReference type="Gene3D" id="1.10.150.910">
    <property type="match status" value="1"/>
</dbReference>
<feature type="domain" description="RSE1/DDB1/CPSF1 second beta-propeller" evidence="5">
    <location>
        <begin position="386"/>
        <end position="692"/>
    </location>
</feature>
<dbReference type="Gene3D" id="2.130.10.10">
    <property type="entry name" value="YVTN repeat-like/Quinoprotein amine dehydrogenase"/>
    <property type="match status" value="3"/>
</dbReference>